<dbReference type="Proteomes" id="UP001194539">
    <property type="component" value="Unassembled WGS sequence"/>
</dbReference>
<organism evidence="6 7">
    <name type="scientific">Bradyrhizobium diversitatis</name>
    <dbReference type="NCBI Taxonomy" id="2755406"/>
    <lineage>
        <taxon>Bacteria</taxon>
        <taxon>Pseudomonadati</taxon>
        <taxon>Pseudomonadota</taxon>
        <taxon>Alphaproteobacteria</taxon>
        <taxon>Hyphomicrobiales</taxon>
        <taxon>Nitrobacteraceae</taxon>
        <taxon>Bradyrhizobium</taxon>
    </lineage>
</organism>
<keyword evidence="3" id="KW-0804">Transcription</keyword>
<evidence type="ECO:0000313" key="6">
    <source>
        <dbReference type="EMBL" id="MBH5386420.1"/>
    </source>
</evidence>
<evidence type="ECO:0000259" key="4">
    <source>
        <dbReference type="PROSITE" id="PS51071"/>
    </source>
</evidence>
<dbReference type="InterPro" id="IPR036388">
    <property type="entry name" value="WH-like_DNA-bd_sf"/>
</dbReference>
<evidence type="ECO:0000256" key="1">
    <source>
        <dbReference type="ARBA" id="ARBA00023015"/>
    </source>
</evidence>
<dbReference type="InterPro" id="IPR046348">
    <property type="entry name" value="SIS_dom_sf"/>
</dbReference>
<dbReference type="PROSITE" id="PS51464">
    <property type="entry name" value="SIS"/>
    <property type="match status" value="1"/>
</dbReference>
<dbReference type="Gene3D" id="3.40.50.10490">
    <property type="entry name" value="Glucose-6-phosphate isomerase like protein, domain 1"/>
    <property type="match status" value="1"/>
</dbReference>
<feature type="domain" description="SIS" evidence="5">
    <location>
        <begin position="145"/>
        <end position="285"/>
    </location>
</feature>
<dbReference type="InterPro" id="IPR001347">
    <property type="entry name" value="SIS_dom"/>
</dbReference>
<dbReference type="InterPro" id="IPR000281">
    <property type="entry name" value="HTH_RpiR"/>
</dbReference>
<dbReference type="PANTHER" id="PTHR30514">
    <property type="entry name" value="GLUCOKINASE"/>
    <property type="match status" value="1"/>
</dbReference>
<evidence type="ECO:0000256" key="2">
    <source>
        <dbReference type="ARBA" id="ARBA00023125"/>
    </source>
</evidence>
<dbReference type="InterPro" id="IPR009057">
    <property type="entry name" value="Homeodomain-like_sf"/>
</dbReference>
<dbReference type="CDD" id="cd05013">
    <property type="entry name" value="SIS_RpiR"/>
    <property type="match status" value="1"/>
</dbReference>
<keyword evidence="1" id="KW-0805">Transcription regulation</keyword>
<evidence type="ECO:0000313" key="7">
    <source>
        <dbReference type="Proteomes" id="UP001194539"/>
    </source>
</evidence>
<dbReference type="InterPro" id="IPR035472">
    <property type="entry name" value="RpiR-like_SIS"/>
</dbReference>
<dbReference type="PANTHER" id="PTHR30514:SF1">
    <property type="entry name" value="HTH-TYPE TRANSCRIPTIONAL REGULATOR HEXR-RELATED"/>
    <property type="match status" value="1"/>
</dbReference>
<dbReference type="Pfam" id="PF01380">
    <property type="entry name" value="SIS"/>
    <property type="match status" value="1"/>
</dbReference>
<dbReference type="Gene3D" id="1.10.10.10">
    <property type="entry name" value="Winged helix-like DNA-binding domain superfamily/Winged helix DNA-binding domain"/>
    <property type="match status" value="1"/>
</dbReference>
<evidence type="ECO:0000256" key="3">
    <source>
        <dbReference type="ARBA" id="ARBA00023163"/>
    </source>
</evidence>
<dbReference type="PROSITE" id="PS51071">
    <property type="entry name" value="HTH_RPIR"/>
    <property type="match status" value="1"/>
</dbReference>
<accession>A0ABS0NZI9</accession>
<protein>
    <submittedName>
        <fullName evidence="6">MurR/RpiR family transcriptional regulator</fullName>
    </submittedName>
</protein>
<gene>
    <name evidence="6" type="ORF">H1B27_08995</name>
</gene>
<comment type="caution">
    <text evidence="6">The sequence shown here is derived from an EMBL/GenBank/DDBJ whole genome shotgun (WGS) entry which is preliminary data.</text>
</comment>
<sequence length="293" mass="31243">MSDTSEATPNRSEVSDAQAVQRAKRYGALPLVRAYIAGLPKALQRIAKYVLENPDLVIRQTASELAIVTKSGPASIVRFCQVVGFAGLQEFKLALAADLASQRFQEGDANEAKANTDLTEELANRIVQATRETQFLLDQHAVDRLADALVKARRIDVYGAAISGLIGQHLAFRLLRIGLPAHAIVDTTYAAYVASGLGPTSVAIAVSESGMTEETVEALRRAKAAGAFTAVITHRHDGPIAKYADEVLLTAAVNSPLTEAKSVIAFTNLMAIEVLASMLTIKLGLLHPAESLD</sequence>
<keyword evidence="7" id="KW-1185">Reference proteome</keyword>
<keyword evidence="2" id="KW-0238">DNA-binding</keyword>
<name>A0ABS0NZI9_9BRAD</name>
<feature type="domain" description="HTH rpiR-type" evidence="4">
    <location>
        <begin position="26"/>
        <end position="102"/>
    </location>
</feature>
<dbReference type="InterPro" id="IPR047640">
    <property type="entry name" value="RpiR-like"/>
</dbReference>
<dbReference type="SUPFAM" id="SSF53697">
    <property type="entry name" value="SIS domain"/>
    <property type="match status" value="1"/>
</dbReference>
<dbReference type="Pfam" id="PF01418">
    <property type="entry name" value="HTH_6"/>
    <property type="match status" value="1"/>
</dbReference>
<dbReference type="SUPFAM" id="SSF46689">
    <property type="entry name" value="Homeodomain-like"/>
    <property type="match status" value="1"/>
</dbReference>
<dbReference type="EMBL" id="JACEGD010000007">
    <property type="protein sequence ID" value="MBH5386420.1"/>
    <property type="molecule type" value="Genomic_DNA"/>
</dbReference>
<reference evidence="6 7" key="1">
    <citation type="submission" date="2020-07" db="EMBL/GenBank/DDBJ databases">
        <title>Bradyrhizobium diversity isolated from nodules of indigenous legumes of Western Australia.</title>
        <authorList>
            <person name="Klepa M.S."/>
        </authorList>
    </citation>
    <scope>NUCLEOTIDE SEQUENCE [LARGE SCALE GENOMIC DNA]</scope>
    <source>
        <strain evidence="6 7">CNPSo 4019</strain>
    </source>
</reference>
<evidence type="ECO:0000259" key="5">
    <source>
        <dbReference type="PROSITE" id="PS51464"/>
    </source>
</evidence>
<proteinExistence type="predicted"/>
<dbReference type="RefSeq" id="WP_197965794.1">
    <property type="nucleotide sequence ID" value="NZ_JACEGD010000007.1"/>
</dbReference>